<keyword evidence="2" id="KW-0276">Fatty acid metabolism</keyword>
<evidence type="ECO:0000256" key="2">
    <source>
        <dbReference type="ARBA" id="ARBA00022832"/>
    </source>
</evidence>
<dbReference type="GO" id="GO:0004467">
    <property type="term" value="F:long-chain fatty acid-CoA ligase activity"/>
    <property type="evidence" value="ECO:0007669"/>
    <property type="project" value="UniProtKB-EC"/>
</dbReference>
<dbReference type="OMA" id="QTQVSIC"/>
<reference evidence="5" key="2">
    <citation type="submission" date="2015-06" db="UniProtKB">
        <authorList>
            <consortium name="EnsemblMetazoa"/>
        </authorList>
    </citation>
    <scope>IDENTIFICATION</scope>
</reference>
<dbReference type="Pfam" id="PF00501">
    <property type="entry name" value="AMP-binding"/>
    <property type="match status" value="1"/>
</dbReference>
<dbReference type="HOGENOM" id="CLU_000022_45_4_1"/>
<reference evidence="6" key="1">
    <citation type="submission" date="2011-08" db="EMBL/GenBank/DDBJ databases">
        <authorList>
            <person name="Rombauts S."/>
        </authorList>
    </citation>
    <scope>NUCLEOTIDE SEQUENCE</scope>
    <source>
        <strain evidence="6">London</strain>
    </source>
</reference>
<accession>T1KJR7</accession>
<evidence type="ECO:0000256" key="3">
    <source>
        <dbReference type="ARBA" id="ARBA00026121"/>
    </source>
</evidence>
<dbReference type="EnsemblMetazoa" id="tetur13g00920.1">
    <property type="protein sequence ID" value="tetur13g00920.1"/>
    <property type="gene ID" value="tetur13g00920"/>
</dbReference>
<dbReference type="Gene3D" id="3.40.50.12780">
    <property type="entry name" value="N-terminal domain of ligase-like"/>
    <property type="match status" value="1"/>
</dbReference>
<keyword evidence="6" id="KW-1185">Reference proteome</keyword>
<dbReference type="InterPro" id="IPR000873">
    <property type="entry name" value="AMP-dep_synth/lig_dom"/>
</dbReference>
<dbReference type="SUPFAM" id="SSF56801">
    <property type="entry name" value="Acetyl-CoA synthetase-like"/>
    <property type="match status" value="1"/>
</dbReference>
<evidence type="ECO:0000313" key="5">
    <source>
        <dbReference type="EnsemblMetazoa" id="tetur13g00920.1"/>
    </source>
</evidence>
<keyword evidence="1" id="KW-0436">Ligase</keyword>
<evidence type="ECO:0000313" key="6">
    <source>
        <dbReference type="Proteomes" id="UP000015104"/>
    </source>
</evidence>
<dbReference type="PANTHER" id="PTHR43272:SF107">
    <property type="entry name" value="LONG-CHAIN-FATTY-ACID--COA LIGASE 5"/>
    <property type="match status" value="1"/>
</dbReference>
<proteinExistence type="predicted"/>
<dbReference type="Proteomes" id="UP000015104">
    <property type="component" value="Unassembled WGS sequence"/>
</dbReference>
<dbReference type="eggNOG" id="KOG1256">
    <property type="taxonomic scope" value="Eukaryota"/>
</dbReference>
<dbReference type="KEGG" id="tut:107364761"/>
<dbReference type="EMBL" id="CAEY01000163">
    <property type="status" value="NOT_ANNOTATED_CDS"/>
    <property type="molecule type" value="Genomic_DNA"/>
</dbReference>
<dbReference type="PANTHER" id="PTHR43272">
    <property type="entry name" value="LONG-CHAIN-FATTY-ACID--COA LIGASE"/>
    <property type="match status" value="1"/>
</dbReference>
<dbReference type="OrthoDB" id="1700726at2759"/>
<feature type="domain" description="AMP-dependent synthetase/ligase" evidence="4">
    <location>
        <begin position="67"/>
        <end position="464"/>
    </location>
</feature>
<gene>
    <name evidence="5" type="primary">107364761</name>
</gene>
<dbReference type="GO" id="GO:0016020">
    <property type="term" value="C:membrane"/>
    <property type="evidence" value="ECO:0007669"/>
    <property type="project" value="TreeGrafter"/>
</dbReference>
<sequence length="638" mass="71293">MGSLDLTQQSECYESSIRKAPDFEQKLYNQFRQSKSIHTLNDVLSMGLTVSGDGPCIGKLDESNSVYNWLSYSSVSEKVVKIGLGLRHLATLSGSKFKIGLISTKHLADCLIIEYGCYYGGLTVVPLDENISPKDYAPLLNRMNIGCVIVDTPDRVQALTSQSECLPNLKFIVVIENILESYRSKANGYGLTVKTLDQVIEIGEEDPIHPEDKTKPNDVALIIHPNSLTNKAEGVVLSHGSILSNAIAITIRLGKHAPTRCDILFCYMPITKMNQRCVQIAVLMAGGRLGFSENEFKHAWKDMECLKPTILVTLPYLIKSLHDKLFLKVKGNLIAEWFVKRSLTTVGRCSGRQRLSVWQAFVLSKIRNKLGGNLRLIIVTKSHLPRYLMNFIRLSLGATVCSSYGLKETSGPCTMSFPDDESTEHVGPPLPNVSIKLISIKNLQELHLSAEICVQGDNLFSGYLIDEQNNQKVEDWHSTGDIGFWRANGTLEIIGRACDVVKLSGGKLIAPRKIESIYSQSQFINNLYLHGELNRPLVGIVNPTKYYLTIWARENNLKGTYYDICKEQKAHEEIIADLRSLGRRHGLEPYQQIKIITLVSENFSPKNGLCNSVFLTNRQACATKFKQLITGMHNIDLK</sequence>
<name>T1KJR7_TETUR</name>
<protein>
    <recommendedName>
        <fullName evidence="3">long-chain-fatty-acid--CoA ligase</fullName>
        <ecNumber evidence="3">6.2.1.3</ecNumber>
    </recommendedName>
</protein>
<dbReference type="STRING" id="32264.T1KJR7"/>
<keyword evidence="2" id="KW-0443">Lipid metabolism</keyword>
<dbReference type="AlphaFoldDB" id="T1KJR7"/>
<dbReference type="EC" id="6.2.1.3" evidence="3"/>
<dbReference type="GO" id="GO:0005783">
    <property type="term" value="C:endoplasmic reticulum"/>
    <property type="evidence" value="ECO:0007669"/>
    <property type="project" value="TreeGrafter"/>
</dbReference>
<dbReference type="InterPro" id="IPR042099">
    <property type="entry name" value="ANL_N_sf"/>
</dbReference>
<evidence type="ECO:0000259" key="4">
    <source>
        <dbReference type="Pfam" id="PF00501"/>
    </source>
</evidence>
<evidence type="ECO:0000256" key="1">
    <source>
        <dbReference type="ARBA" id="ARBA00022598"/>
    </source>
</evidence>
<organism evidence="5 6">
    <name type="scientific">Tetranychus urticae</name>
    <name type="common">Two-spotted spider mite</name>
    <dbReference type="NCBI Taxonomy" id="32264"/>
    <lineage>
        <taxon>Eukaryota</taxon>
        <taxon>Metazoa</taxon>
        <taxon>Ecdysozoa</taxon>
        <taxon>Arthropoda</taxon>
        <taxon>Chelicerata</taxon>
        <taxon>Arachnida</taxon>
        <taxon>Acari</taxon>
        <taxon>Acariformes</taxon>
        <taxon>Trombidiformes</taxon>
        <taxon>Prostigmata</taxon>
        <taxon>Eleutherengona</taxon>
        <taxon>Raphignathae</taxon>
        <taxon>Tetranychoidea</taxon>
        <taxon>Tetranychidae</taxon>
        <taxon>Tetranychus</taxon>
    </lineage>
</organism>